<evidence type="ECO:0000256" key="5">
    <source>
        <dbReference type="ARBA" id="ARBA00023136"/>
    </source>
</evidence>
<comment type="similarity">
    <text evidence="2 6">Belongs to the peroxisomal membrane protein PXMP2/4 family.</text>
</comment>
<evidence type="ECO:0000313" key="8">
    <source>
        <dbReference type="EMBL" id="CAD7285022.1"/>
    </source>
</evidence>
<keyword evidence="9" id="KW-1185">Reference proteome</keyword>
<dbReference type="GO" id="GO:0061668">
    <property type="term" value="P:mitochondrial ribosome assembly"/>
    <property type="evidence" value="ECO:0007669"/>
    <property type="project" value="TreeGrafter"/>
</dbReference>
<dbReference type="OrthoDB" id="5345392at2759"/>
<comment type="caution">
    <text evidence="6">Lacks conserved residue(s) required for the propagation of feature annotation.</text>
</comment>
<dbReference type="GO" id="GO:0016020">
    <property type="term" value="C:membrane"/>
    <property type="evidence" value="ECO:0007669"/>
    <property type="project" value="UniProtKB-SubCell"/>
</dbReference>
<organism evidence="7">
    <name type="scientific">Notodromas monacha</name>
    <dbReference type="NCBI Taxonomy" id="399045"/>
    <lineage>
        <taxon>Eukaryota</taxon>
        <taxon>Metazoa</taxon>
        <taxon>Ecdysozoa</taxon>
        <taxon>Arthropoda</taxon>
        <taxon>Crustacea</taxon>
        <taxon>Oligostraca</taxon>
        <taxon>Ostracoda</taxon>
        <taxon>Podocopa</taxon>
        <taxon>Podocopida</taxon>
        <taxon>Cypridocopina</taxon>
        <taxon>Cypridoidea</taxon>
        <taxon>Cyprididae</taxon>
        <taxon>Notodromas</taxon>
    </lineage>
</organism>
<dbReference type="EMBL" id="OA882176">
    <property type="protein sequence ID" value="CAD7273516.1"/>
    <property type="molecule type" value="Genomic_DNA"/>
</dbReference>
<feature type="transmembrane region" description="Helical" evidence="6">
    <location>
        <begin position="98"/>
        <end position="120"/>
    </location>
</feature>
<evidence type="ECO:0000256" key="2">
    <source>
        <dbReference type="ARBA" id="ARBA00006824"/>
    </source>
</evidence>
<dbReference type="Proteomes" id="UP000678499">
    <property type="component" value="Unassembled WGS sequence"/>
</dbReference>
<protein>
    <recommendedName>
        <fullName evidence="10">Mpv17-like protein 2</fullName>
    </recommendedName>
</protein>
<evidence type="ECO:0000256" key="3">
    <source>
        <dbReference type="ARBA" id="ARBA00022692"/>
    </source>
</evidence>
<keyword evidence="3 6" id="KW-0812">Transmembrane</keyword>
<accession>A0A7R9GA19</accession>
<evidence type="ECO:0000256" key="6">
    <source>
        <dbReference type="RuleBase" id="RU363053"/>
    </source>
</evidence>
<evidence type="ECO:0008006" key="10">
    <source>
        <dbReference type="Google" id="ProtNLM"/>
    </source>
</evidence>
<dbReference type="GO" id="GO:0005739">
    <property type="term" value="C:mitochondrion"/>
    <property type="evidence" value="ECO:0007669"/>
    <property type="project" value="TreeGrafter"/>
</dbReference>
<proteinExistence type="inferred from homology"/>
<dbReference type="Pfam" id="PF04117">
    <property type="entry name" value="Mpv17_PMP22"/>
    <property type="match status" value="1"/>
</dbReference>
<dbReference type="AlphaFoldDB" id="A0A7R9GA19"/>
<keyword evidence="5 6" id="KW-0472">Membrane</keyword>
<dbReference type="InterPro" id="IPR007248">
    <property type="entry name" value="Mpv17_PMP22"/>
</dbReference>
<dbReference type="EMBL" id="CAJPEX010000139">
    <property type="protein sequence ID" value="CAG0913668.1"/>
    <property type="molecule type" value="Genomic_DNA"/>
</dbReference>
<evidence type="ECO:0000256" key="4">
    <source>
        <dbReference type="ARBA" id="ARBA00022989"/>
    </source>
</evidence>
<keyword evidence="4 6" id="KW-1133">Transmembrane helix</keyword>
<dbReference type="EMBL" id="OA893156">
    <property type="protein sequence ID" value="CAD7285022.1"/>
    <property type="molecule type" value="Genomic_DNA"/>
</dbReference>
<evidence type="ECO:0000256" key="1">
    <source>
        <dbReference type="ARBA" id="ARBA00004141"/>
    </source>
</evidence>
<gene>
    <name evidence="8" type="ORF">NMOB1V02_LOCUS12624</name>
    <name evidence="7" type="ORF">NMOB1V02_LOCUS1397</name>
</gene>
<dbReference type="EMBL" id="CAJPEX010011119">
    <property type="protein sequence ID" value="CAG0925174.1"/>
    <property type="molecule type" value="Genomic_DNA"/>
</dbReference>
<sequence length="206" mass="23274">MSLVLKFRRLGSIVRKSTNVLFGKHLMVTNVALSVGLSTFGDAIQQRYSKGIGGHWDVRQSGHMGAAGASVGWCCHHWYNYLDNVLPGRSSRILIKKILVDQVIFSPIIILVFFVTVGVLERETFASITSEFVEKGKKLYTAEWFIWPPAQFVNFYFVPTRFRVLYDNTISLGFDIYTSSVKYGSTYHSRSPTGFELVALEGNDEK</sequence>
<evidence type="ECO:0000313" key="9">
    <source>
        <dbReference type="Proteomes" id="UP000678499"/>
    </source>
</evidence>
<comment type="subcellular location">
    <subcellularLocation>
        <location evidence="1">Membrane</location>
        <topology evidence="1">Multi-pass membrane protein</topology>
    </subcellularLocation>
</comment>
<dbReference type="PANTHER" id="PTHR11266:SF8">
    <property type="entry name" value="MPV17-LIKE PROTEIN 2"/>
    <property type="match status" value="1"/>
</dbReference>
<dbReference type="PANTHER" id="PTHR11266">
    <property type="entry name" value="PEROXISOMAL MEMBRANE PROTEIN 2, PXMP2 MPV17"/>
    <property type="match status" value="1"/>
</dbReference>
<reference evidence="7" key="1">
    <citation type="submission" date="2020-11" db="EMBL/GenBank/DDBJ databases">
        <authorList>
            <person name="Tran Van P."/>
        </authorList>
    </citation>
    <scope>NUCLEOTIDE SEQUENCE</scope>
</reference>
<evidence type="ECO:0000313" key="7">
    <source>
        <dbReference type="EMBL" id="CAD7273516.1"/>
    </source>
</evidence>
<name>A0A7R9GA19_9CRUS</name>